<accession>A0A6P7FT17</accession>
<dbReference type="EnsemblMetazoa" id="XM_028282121.2">
    <property type="protein sequence ID" value="XP_028137922.1"/>
    <property type="gene ID" value="LOC114332336"/>
</dbReference>
<feature type="transmembrane region" description="Helical" evidence="8">
    <location>
        <begin position="146"/>
        <end position="165"/>
    </location>
</feature>
<reference evidence="12" key="1">
    <citation type="submission" date="2025-04" db="UniProtKB">
        <authorList>
            <consortium name="RefSeq"/>
        </authorList>
    </citation>
    <scope>IDENTIFICATION</scope>
    <source>
        <tissue evidence="12">Whole insect</tissue>
    </source>
</reference>
<dbReference type="InterPro" id="IPR020846">
    <property type="entry name" value="MFS_dom"/>
</dbReference>
<sequence>MTVSPEFNNIFKGTLPQLLAVLTGSLCALSDGMHYGWSAPVVPILMSPSSPIPITKEEGEWLENVFVIGGVLGLWPTMYLTDKIGRKKSILLAAFLSTIVWITIGLAPSVEYILVARGIAGATSNITFVAAPMYIAEIADQKIRGFLSSLIYLLMLVGVLLVYSITPFCPFYVHCLVGAVVVLIELVGFSFMPESPYYLIIKDQPESAHKSLRRLRGKEADVDDEIKQIKSAVDRQRSERSQFLELFLVASNRKALLIMVFLNIAQHFSSVSVLLMNMHIILEQAGSIYMDPRTTAIVFSVIMLIAASKGSFLIDKFGRKILLMSSAFLSGFTLLILAIYFNLKNDGYNTASFSWIPIVCVMVYAFTFKFGLGVVPIVITAEIFSTTVKASGMALADGSYVVGSLLSLQVYQRLTDSFGLQYPFYIFTMCCFSTVCFTYFIIPETKGKTLDEIQLILKGEYKKNKIEKI</sequence>
<feature type="transmembrane region" description="Helical" evidence="8">
    <location>
        <begin position="255"/>
        <end position="276"/>
    </location>
</feature>
<feature type="transmembrane region" description="Helical" evidence="8">
    <location>
        <begin position="391"/>
        <end position="410"/>
    </location>
</feature>
<evidence type="ECO:0000256" key="2">
    <source>
        <dbReference type="ARBA" id="ARBA00022475"/>
    </source>
</evidence>
<dbReference type="RefSeq" id="XP_028137922.1">
    <property type="nucleotide sequence ID" value="XM_028282121.1"/>
</dbReference>
<dbReference type="Proteomes" id="UP001652700">
    <property type="component" value="Unplaced"/>
</dbReference>
<dbReference type="GeneID" id="114332336"/>
<feature type="transmembrane region" description="Helical" evidence="8">
    <location>
        <begin position="90"/>
        <end position="108"/>
    </location>
</feature>
<feature type="transmembrane region" description="Helical" evidence="8">
    <location>
        <begin position="422"/>
        <end position="442"/>
    </location>
</feature>
<keyword evidence="3 8" id="KW-0812">Transmembrane</keyword>
<dbReference type="Pfam" id="PF00083">
    <property type="entry name" value="Sugar_tr"/>
    <property type="match status" value="1"/>
</dbReference>
<dbReference type="PANTHER" id="PTHR48021">
    <property type="match status" value="1"/>
</dbReference>
<evidence type="ECO:0000256" key="7">
    <source>
        <dbReference type="ARBA" id="ARBA00024348"/>
    </source>
</evidence>
<dbReference type="InterPro" id="IPR005828">
    <property type="entry name" value="MFS_sugar_transport-like"/>
</dbReference>
<evidence type="ECO:0000256" key="6">
    <source>
        <dbReference type="ARBA" id="ARBA00023180"/>
    </source>
</evidence>
<name>A0A6P7FT17_DIAVI</name>
<dbReference type="GO" id="GO:0022857">
    <property type="term" value="F:transmembrane transporter activity"/>
    <property type="evidence" value="ECO:0007669"/>
    <property type="project" value="InterPro"/>
</dbReference>
<dbReference type="InterPro" id="IPR005829">
    <property type="entry name" value="Sugar_transporter_CS"/>
</dbReference>
<keyword evidence="4 8" id="KW-1133">Transmembrane helix</keyword>
<feature type="transmembrane region" description="Helical" evidence="8">
    <location>
        <begin position="296"/>
        <end position="314"/>
    </location>
</feature>
<evidence type="ECO:0000259" key="9">
    <source>
        <dbReference type="PROSITE" id="PS50850"/>
    </source>
</evidence>
<dbReference type="AlphaFoldDB" id="A0A6P7FT17"/>
<protein>
    <submittedName>
        <fullName evidence="12">Facilitated trehalose transporter Tret1-like</fullName>
    </submittedName>
</protein>
<feature type="transmembrane region" description="Helical" evidence="8">
    <location>
        <begin position="355"/>
        <end position="379"/>
    </location>
</feature>
<dbReference type="Gene3D" id="1.20.1250.20">
    <property type="entry name" value="MFS general substrate transporter like domains"/>
    <property type="match status" value="1"/>
</dbReference>
<dbReference type="FunFam" id="1.20.1250.20:FF:000055">
    <property type="entry name" value="Facilitated trehalose transporter Tret1-2 homolog"/>
    <property type="match status" value="1"/>
</dbReference>
<dbReference type="OrthoDB" id="4142200at2759"/>
<comment type="similarity">
    <text evidence="7">Belongs to the major facilitator superfamily. Sugar transporter (TC 2.A.1.1) family. Trehalose transporter subfamily.</text>
</comment>
<feature type="transmembrane region" description="Helical" evidence="8">
    <location>
        <begin position="171"/>
        <end position="192"/>
    </location>
</feature>
<keyword evidence="2" id="KW-1003">Cell membrane</keyword>
<comment type="subcellular location">
    <subcellularLocation>
        <location evidence="1">Cell membrane</location>
        <topology evidence="1">Multi-pass membrane protein</topology>
    </subcellularLocation>
</comment>
<evidence type="ECO:0000256" key="5">
    <source>
        <dbReference type="ARBA" id="ARBA00023136"/>
    </source>
</evidence>
<reference evidence="10" key="2">
    <citation type="submission" date="2025-05" db="UniProtKB">
        <authorList>
            <consortium name="EnsemblMetazoa"/>
        </authorList>
    </citation>
    <scope>IDENTIFICATION</scope>
</reference>
<evidence type="ECO:0000313" key="12">
    <source>
        <dbReference type="RefSeq" id="XP_028137922.1"/>
    </source>
</evidence>
<dbReference type="SUPFAM" id="SSF103473">
    <property type="entry name" value="MFS general substrate transporter"/>
    <property type="match status" value="1"/>
</dbReference>
<feature type="transmembrane region" description="Helical" evidence="8">
    <location>
        <begin position="321"/>
        <end position="343"/>
    </location>
</feature>
<organism evidence="12">
    <name type="scientific">Diabrotica virgifera virgifera</name>
    <name type="common">western corn rootworm</name>
    <dbReference type="NCBI Taxonomy" id="50390"/>
    <lineage>
        <taxon>Eukaryota</taxon>
        <taxon>Metazoa</taxon>
        <taxon>Ecdysozoa</taxon>
        <taxon>Arthropoda</taxon>
        <taxon>Hexapoda</taxon>
        <taxon>Insecta</taxon>
        <taxon>Pterygota</taxon>
        <taxon>Neoptera</taxon>
        <taxon>Endopterygota</taxon>
        <taxon>Coleoptera</taxon>
        <taxon>Polyphaga</taxon>
        <taxon>Cucujiformia</taxon>
        <taxon>Chrysomeloidea</taxon>
        <taxon>Chrysomelidae</taxon>
        <taxon>Galerucinae</taxon>
        <taxon>Diabroticina</taxon>
        <taxon>Diabroticites</taxon>
        <taxon>Diabrotica</taxon>
    </lineage>
</organism>
<dbReference type="KEGG" id="dvv:114332336"/>
<feature type="domain" description="Major facilitator superfamily (MFS) profile" evidence="9">
    <location>
        <begin position="17"/>
        <end position="446"/>
    </location>
</feature>
<dbReference type="InterPro" id="IPR036259">
    <property type="entry name" value="MFS_trans_sf"/>
</dbReference>
<dbReference type="PROSITE" id="PS50850">
    <property type="entry name" value="MFS"/>
    <property type="match status" value="1"/>
</dbReference>
<dbReference type="PANTHER" id="PTHR48021:SF46">
    <property type="entry name" value="MAJOR FACILITATOR SUPERFAMILY (MFS) PROFILE DOMAIN-CONTAINING PROTEIN"/>
    <property type="match status" value="1"/>
</dbReference>
<proteinExistence type="inferred from homology"/>
<feature type="transmembrane region" description="Helical" evidence="8">
    <location>
        <begin position="114"/>
        <end position="134"/>
    </location>
</feature>
<keyword evidence="11" id="KW-1185">Reference proteome</keyword>
<evidence type="ECO:0000313" key="10">
    <source>
        <dbReference type="EnsemblMetazoa" id="XP_028137922.1"/>
    </source>
</evidence>
<keyword evidence="5 8" id="KW-0472">Membrane</keyword>
<gene>
    <name evidence="12" type="primary">LOC114332336</name>
</gene>
<dbReference type="GO" id="GO:0005886">
    <property type="term" value="C:plasma membrane"/>
    <property type="evidence" value="ECO:0007669"/>
    <property type="project" value="UniProtKB-SubCell"/>
</dbReference>
<evidence type="ECO:0000256" key="8">
    <source>
        <dbReference type="SAM" id="Phobius"/>
    </source>
</evidence>
<evidence type="ECO:0000313" key="11">
    <source>
        <dbReference type="Proteomes" id="UP001652700"/>
    </source>
</evidence>
<dbReference type="InterPro" id="IPR003663">
    <property type="entry name" value="Sugar/inositol_transpt"/>
</dbReference>
<dbReference type="InParanoid" id="A0A6P7FT17"/>
<dbReference type="InterPro" id="IPR050549">
    <property type="entry name" value="MFS_Trehalose_Transporter"/>
</dbReference>
<evidence type="ECO:0000256" key="3">
    <source>
        <dbReference type="ARBA" id="ARBA00022692"/>
    </source>
</evidence>
<evidence type="ECO:0000256" key="1">
    <source>
        <dbReference type="ARBA" id="ARBA00004651"/>
    </source>
</evidence>
<evidence type="ECO:0000256" key="4">
    <source>
        <dbReference type="ARBA" id="ARBA00022989"/>
    </source>
</evidence>
<dbReference type="PROSITE" id="PS00216">
    <property type="entry name" value="SUGAR_TRANSPORT_1"/>
    <property type="match status" value="1"/>
</dbReference>
<keyword evidence="6" id="KW-0325">Glycoprotein</keyword>
<dbReference type="PRINTS" id="PR00171">
    <property type="entry name" value="SUGRTRNSPORT"/>
</dbReference>